<evidence type="ECO:0000256" key="1">
    <source>
        <dbReference type="SAM" id="MobiDB-lite"/>
    </source>
</evidence>
<feature type="compositionally biased region" description="Basic and acidic residues" evidence="1">
    <location>
        <begin position="44"/>
        <end position="54"/>
    </location>
</feature>
<evidence type="ECO:0008006" key="5">
    <source>
        <dbReference type="Google" id="ProtNLM"/>
    </source>
</evidence>
<evidence type="ECO:0000313" key="3">
    <source>
        <dbReference type="EMBL" id="SDI71050.1"/>
    </source>
</evidence>
<dbReference type="Proteomes" id="UP000198869">
    <property type="component" value="Unassembled WGS sequence"/>
</dbReference>
<keyword evidence="4" id="KW-1185">Reference proteome</keyword>
<gene>
    <name evidence="3" type="ORF">SAMN05421846_11245</name>
</gene>
<name>A0A1G8MUQ4_9FLAO</name>
<dbReference type="AlphaFoldDB" id="A0A1G8MUQ4"/>
<dbReference type="OrthoDB" id="1273935at2"/>
<evidence type="ECO:0000256" key="2">
    <source>
        <dbReference type="SAM" id="SignalP"/>
    </source>
</evidence>
<accession>A0A1G8MUQ4</accession>
<proteinExistence type="predicted"/>
<dbReference type="RefSeq" id="WP_089860658.1">
    <property type="nucleotide sequence ID" value="NZ_FNDW01000012.1"/>
</dbReference>
<organism evidence="3 4">
    <name type="scientific">Chryseobacterium taeanense</name>
    <dbReference type="NCBI Taxonomy" id="311334"/>
    <lineage>
        <taxon>Bacteria</taxon>
        <taxon>Pseudomonadati</taxon>
        <taxon>Bacteroidota</taxon>
        <taxon>Flavobacteriia</taxon>
        <taxon>Flavobacteriales</taxon>
        <taxon>Weeksellaceae</taxon>
        <taxon>Chryseobacterium group</taxon>
        <taxon>Chryseobacterium</taxon>
    </lineage>
</organism>
<evidence type="ECO:0000313" key="4">
    <source>
        <dbReference type="Proteomes" id="UP000198869"/>
    </source>
</evidence>
<feature type="region of interest" description="Disordered" evidence="1">
    <location>
        <begin position="44"/>
        <end position="74"/>
    </location>
</feature>
<sequence>MKKFISVLALLSVFTLNFAQEKEGYCSGKDKKNCSTSEKKACAEKHHKGCEKNKSTAQNNVKTKDSKAKKTKKA</sequence>
<feature type="chain" id="PRO_5011506766" description="Periplasmic protein" evidence="2">
    <location>
        <begin position="20"/>
        <end position="74"/>
    </location>
</feature>
<dbReference type="EMBL" id="FNDW01000012">
    <property type="protein sequence ID" value="SDI71050.1"/>
    <property type="molecule type" value="Genomic_DNA"/>
</dbReference>
<feature type="signal peptide" evidence="2">
    <location>
        <begin position="1"/>
        <end position="19"/>
    </location>
</feature>
<reference evidence="4" key="1">
    <citation type="submission" date="2016-10" db="EMBL/GenBank/DDBJ databases">
        <authorList>
            <person name="Varghese N."/>
            <person name="Submissions S."/>
        </authorList>
    </citation>
    <scope>NUCLEOTIDE SEQUENCE [LARGE SCALE GENOMIC DNA]</scope>
    <source>
        <strain evidence="4">DSM 17071</strain>
    </source>
</reference>
<protein>
    <recommendedName>
        <fullName evidence="5">Periplasmic protein</fullName>
    </recommendedName>
</protein>
<keyword evidence="2" id="KW-0732">Signal</keyword>
<dbReference type="STRING" id="311334.SAMN05421846_11245"/>